<comment type="similarity">
    <text evidence="1">Belongs to the carotenoid oxygenase family.</text>
</comment>
<gene>
    <name evidence="6" type="ordered locus">VIT_04s0008g03480</name>
</gene>
<dbReference type="GO" id="GO:0010436">
    <property type="term" value="F:carotenoid dioxygenase activity"/>
    <property type="evidence" value="ECO:0000318"/>
    <property type="project" value="GO_Central"/>
</dbReference>
<reference evidence="7" key="1">
    <citation type="journal article" date="2007" name="Nature">
        <title>The grapevine genome sequence suggests ancestral hexaploidization in major angiosperm phyla.</title>
        <authorList>
            <consortium name="The French-Italian Public Consortium for Grapevine Genome Characterization."/>
            <person name="Jaillon O."/>
            <person name="Aury J.-M."/>
            <person name="Noel B."/>
            <person name="Policriti A."/>
            <person name="Clepet C."/>
            <person name="Casagrande A."/>
            <person name="Choisne N."/>
            <person name="Aubourg S."/>
            <person name="Vitulo N."/>
            <person name="Jubin C."/>
            <person name="Vezzi A."/>
            <person name="Legeai F."/>
            <person name="Hugueney P."/>
            <person name="Dasilva C."/>
            <person name="Horner D."/>
            <person name="Mica E."/>
            <person name="Jublot D."/>
            <person name="Poulain J."/>
            <person name="Bruyere C."/>
            <person name="Billault A."/>
            <person name="Segurens B."/>
            <person name="Gouyvenoux M."/>
            <person name="Ugarte E."/>
            <person name="Cattonaro F."/>
            <person name="Anthouard V."/>
            <person name="Vico V."/>
            <person name="Del Fabbro C."/>
            <person name="Alaux M."/>
            <person name="Di Gaspero G."/>
            <person name="Dumas V."/>
            <person name="Felice N."/>
            <person name="Paillard S."/>
            <person name="Juman I."/>
            <person name="Moroldo M."/>
            <person name="Scalabrin S."/>
            <person name="Canaguier A."/>
            <person name="Le Clainche I."/>
            <person name="Malacrida G."/>
            <person name="Durand E."/>
            <person name="Pesole G."/>
            <person name="Laucou V."/>
            <person name="Chatelet P."/>
            <person name="Merdinoglu D."/>
            <person name="Delledonne M."/>
            <person name="Pezzotti M."/>
            <person name="Lecharny A."/>
            <person name="Scarpelli C."/>
            <person name="Artiguenave F."/>
            <person name="Pe M.E."/>
            <person name="Valle G."/>
            <person name="Morgante M."/>
            <person name="Caboche M."/>
            <person name="Adam-Blondon A.-F."/>
            <person name="Weissenbach J."/>
            <person name="Quetier F."/>
            <person name="Wincker P."/>
        </authorList>
    </citation>
    <scope>NUCLEOTIDE SEQUENCE [LARGE SCALE GENOMIC DNA]</scope>
    <source>
        <strain evidence="7">cv. Pinot noir / PN40024</strain>
    </source>
</reference>
<dbReference type="EMBL" id="FN595231">
    <property type="protein sequence ID" value="CCB46706.1"/>
    <property type="molecule type" value="Genomic_DNA"/>
</dbReference>
<dbReference type="PANTHER" id="PTHR10543:SF142">
    <property type="entry name" value="OS06G0162550 PROTEIN"/>
    <property type="match status" value="1"/>
</dbReference>
<evidence type="ECO:0000256" key="2">
    <source>
        <dbReference type="ARBA" id="ARBA00022723"/>
    </source>
</evidence>
<dbReference type="AlphaFoldDB" id="F6H3E2"/>
<keyword evidence="4 5" id="KW-0408">Iron</keyword>
<dbReference type="GO" id="GO:0009570">
    <property type="term" value="C:chloroplast stroma"/>
    <property type="evidence" value="ECO:0000318"/>
    <property type="project" value="GO_Central"/>
</dbReference>
<dbReference type="PANTHER" id="PTHR10543">
    <property type="entry name" value="BETA-CAROTENE DIOXYGENASE"/>
    <property type="match status" value="1"/>
</dbReference>
<feature type="binding site" evidence="5">
    <location>
        <position position="685"/>
    </location>
    <ligand>
        <name>Fe cation</name>
        <dbReference type="ChEBI" id="CHEBI:24875"/>
        <note>catalytic</note>
    </ligand>
</feature>
<name>F6H3E2_VITVI</name>
<evidence type="ECO:0000313" key="7">
    <source>
        <dbReference type="Proteomes" id="UP000009183"/>
    </source>
</evidence>
<keyword evidence="3" id="KW-0560">Oxidoreductase</keyword>
<evidence type="ECO:0000256" key="5">
    <source>
        <dbReference type="PIRSR" id="PIRSR604294-1"/>
    </source>
</evidence>
<evidence type="ECO:0000256" key="3">
    <source>
        <dbReference type="ARBA" id="ARBA00022964"/>
    </source>
</evidence>
<dbReference type="HOGENOM" id="CLU_016472_2_1_1"/>
<feature type="binding site" evidence="5">
    <location>
        <position position="400"/>
    </location>
    <ligand>
        <name>Fe cation</name>
        <dbReference type="ChEBI" id="CHEBI:24875"/>
        <note>catalytic</note>
    </ligand>
</feature>
<evidence type="ECO:0000313" key="6">
    <source>
        <dbReference type="EMBL" id="CCB46706.1"/>
    </source>
</evidence>
<dbReference type="PaxDb" id="29760-VIT_04s0008g03480.t01"/>
<evidence type="ECO:0000256" key="1">
    <source>
        <dbReference type="ARBA" id="ARBA00006787"/>
    </source>
</evidence>
<accession>F6H3E2</accession>
<sequence length="695" mass="78491">MHERLCNEKYEQKNPQCPHLGELLSSKNKSENPLGPWTAKNGFVLKLFEVRLLQGSSGVIQLVLLTSRIYMRDQYALISWQKPKGLNLSNRRRRLDPEMASFSFALQVNGLFHNHSISHSFDHLKTFLSSAVKKISVRTDIAKTLKNTSNRMLDAFVDSTFQFVSQPLLPSQKNFAPVEEIGEAVQVVCIEGIIPVDFRAGVYIRNGSNPLFGGLKYTISIFGRSSHIWVEGEGMLHAIYFMKDAHGDWIISYKNRYVESETFKLEKQRNKPSFLPTVEGDSPAIIAAYLLNMLRFGMVNKQISSTSIFEHSRKFYAITENHLPQEIDIFTLETLEEWDVNGAWDRPFTSHPKKAPGTGELVTIGMDGQKPFIVAGVISADGNMLSHKVDLKFNRATLIHEIGVTQKYNVIMDCPLTVDMNRLVAGGPLIKYDKEGYTRIGVMPRYGNADSVKWFDVEANCTLHILNSFEDGNEVVVRGCRALESIIPGPDQGLNKFEWFSMGFKPIEISNKNSNGFTQEGFLFARVYEWRLNMETGEVKERNLTGTDVSMEFPMINEDFTGVKHKYGYTQVLDSMASSSCGMAKYGGLAKLYFEEQDKTLPARDGKKGQLIKVEYHRFEENNFCSGSAFVPKQGGVEEDDGWIISFVHNEDTNISQVHIIDARKFDSKPVAKITLPQRVPYGFHGTFIPMPGQA</sequence>
<dbReference type="Pfam" id="PF03055">
    <property type="entry name" value="RPE65"/>
    <property type="match status" value="1"/>
</dbReference>
<dbReference type="InParanoid" id="F6H3E2"/>
<keyword evidence="3" id="KW-0223">Dioxygenase</keyword>
<evidence type="ECO:0008006" key="8">
    <source>
        <dbReference type="Google" id="ProtNLM"/>
    </source>
</evidence>
<dbReference type="GO" id="GO:0016121">
    <property type="term" value="P:carotene catabolic process"/>
    <property type="evidence" value="ECO:0000318"/>
    <property type="project" value="GO_Central"/>
</dbReference>
<dbReference type="GO" id="GO:0046872">
    <property type="term" value="F:metal ion binding"/>
    <property type="evidence" value="ECO:0007669"/>
    <property type="project" value="UniProtKB-KW"/>
</dbReference>
<protein>
    <recommendedName>
        <fullName evidence="8">Carotenoid 9,10(9',10')-cleavage dioxygenase 1</fullName>
    </recommendedName>
</protein>
<dbReference type="Proteomes" id="UP000009183">
    <property type="component" value="Chromosome 4"/>
</dbReference>
<feature type="binding site" evidence="5">
    <location>
        <position position="464"/>
    </location>
    <ligand>
        <name>Fe cation</name>
        <dbReference type="ChEBI" id="CHEBI:24875"/>
        <note>catalytic</note>
    </ligand>
</feature>
<dbReference type="OrthoDB" id="1069523at2759"/>
<organism evidence="6 7">
    <name type="scientific">Vitis vinifera</name>
    <name type="common">Grape</name>
    <dbReference type="NCBI Taxonomy" id="29760"/>
    <lineage>
        <taxon>Eukaryota</taxon>
        <taxon>Viridiplantae</taxon>
        <taxon>Streptophyta</taxon>
        <taxon>Embryophyta</taxon>
        <taxon>Tracheophyta</taxon>
        <taxon>Spermatophyta</taxon>
        <taxon>Magnoliopsida</taxon>
        <taxon>eudicotyledons</taxon>
        <taxon>Gunneridae</taxon>
        <taxon>Pentapetalae</taxon>
        <taxon>rosids</taxon>
        <taxon>Vitales</taxon>
        <taxon>Vitaceae</taxon>
        <taxon>Viteae</taxon>
        <taxon>Vitis</taxon>
    </lineage>
</organism>
<keyword evidence="2 5" id="KW-0479">Metal-binding</keyword>
<dbReference type="eggNOG" id="KOG1285">
    <property type="taxonomic scope" value="Eukaryota"/>
</dbReference>
<proteinExistence type="inferred from homology"/>
<keyword evidence="7" id="KW-1185">Reference proteome</keyword>
<feature type="binding site" evidence="5">
    <location>
        <position position="351"/>
    </location>
    <ligand>
        <name>Fe cation</name>
        <dbReference type="ChEBI" id="CHEBI:24875"/>
        <note>catalytic</note>
    </ligand>
</feature>
<dbReference type="STRING" id="29760.F6H3E2"/>
<dbReference type="ExpressionAtlas" id="F6H3E2">
    <property type="expression patterns" value="baseline"/>
</dbReference>
<dbReference type="InterPro" id="IPR004294">
    <property type="entry name" value="Carotenoid_Oase"/>
</dbReference>
<comment type="cofactor">
    <cofactor evidence="5">
        <name>Fe(2+)</name>
        <dbReference type="ChEBI" id="CHEBI:29033"/>
    </cofactor>
    <text evidence="5">Binds 1 Fe(2+) ion per subunit.</text>
</comment>
<evidence type="ECO:0000256" key="4">
    <source>
        <dbReference type="ARBA" id="ARBA00023004"/>
    </source>
</evidence>